<dbReference type="EMBL" id="JANGAC010000057">
    <property type="protein sequence ID" value="MCQ4925873.1"/>
    <property type="molecule type" value="Genomic_DNA"/>
</dbReference>
<dbReference type="Proteomes" id="UP001524478">
    <property type="component" value="Unassembled WGS sequence"/>
</dbReference>
<comment type="similarity">
    <text evidence="3">Belongs to the bacterial microcompartments protein family.</text>
</comment>
<evidence type="ECO:0000256" key="2">
    <source>
        <dbReference type="ARBA" id="ARBA00024446"/>
    </source>
</evidence>
<comment type="subcellular location">
    <subcellularLocation>
        <location evidence="1">Bacterial microcompartment</location>
    </subcellularLocation>
</comment>
<feature type="non-terminal residue" evidence="5">
    <location>
        <position position="42"/>
    </location>
</feature>
<dbReference type="RefSeq" id="WP_256313175.1">
    <property type="nucleotide sequence ID" value="NZ_JANGAC010000057.1"/>
</dbReference>
<dbReference type="PANTHER" id="PTHR33941">
    <property type="entry name" value="PROPANEDIOL UTILIZATION PROTEIN PDUA"/>
    <property type="match status" value="1"/>
</dbReference>
<comment type="caution">
    <text evidence="5">The sequence shown here is derived from an EMBL/GenBank/DDBJ whole genome shotgun (WGS) entry which is preliminary data.</text>
</comment>
<proteinExistence type="inferred from homology"/>
<dbReference type="Pfam" id="PF00936">
    <property type="entry name" value="BMC"/>
    <property type="match status" value="1"/>
</dbReference>
<dbReference type="InterPro" id="IPR037233">
    <property type="entry name" value="CcmK-like_sf"/>
</dbReference>
<evidence type="ECO:0000259" key="4">
    <source>
        <dbReference type="PROSITE" id="PS51930"/>
    </source>
</evidence>
<dbReference type="SUPFAM" id="SSF143414">
    <property type="entry name" value="CcmK-like"/>
    <property type="match status" value="1"/>
</dbReference>
<evidence type="ECO:0000313" key="6">
    <source>
        <dbReference type="Proteomes" id="UP001524478"/>
    </source>
</evidence>
<dbReference type="InterPro" id="IPR044872">
    <property type="entry name" value="CcmK/CsoS1_BMC"/>
</dbReference>
<sequence length="42" mass="4225">MVETRSLVAAMEAADAMVKAASVKIADFQIVGSGLVSVTVTG</sequence>
<keyword evidence="6" id="KW-1185">Reference proteome</keyword>
<accession>A0ABT1SHA9</accession>
<dbReference type="PROSITE" id="PS51930">
    <property type="entry name" value="BMC_2"/>
    <property type="match status" value="1"/>
</dbReference>
<evidence type="ECO:0000256" key="3">
    <source>
        <dbReference type="PROSITE-ProRule" id="PRU01278"/>
    </source>
</evidence>
<evidence type="ECO:0000313" key="5">
    <source>
        <dbReference type="EMBL" id="MCQ4925873.1"/>
    </source>
</evidence>
<keyword evidence="2" id="KW-1283">Bacterial microcompartment</keyword>
<organism evidence="5 6">
    <name type="scientific">Tissierella carlieri</name>
    <dbReference type="NCBI Taxonomy" id="689904"/>
    <lineage>
        <taxon>Bacteria</taxon>
        <taxon>Bacillati</taxon>
        <taxon>Bacillota</taxon>
        <taxon>Tissierellia</taxon>
        <taxon>Tissierellales</taxon>
        <taxon>Tissierellaceae</taxon>
        <taxon>Tissierella</taxon>
    </lineage>
</organism>
<protein>
    <submittedName>
        <fullName evidence="5">BMC domain-containing protein</fullName>
    </submittedName>
</protein>
<gene>
    <name evidence="5" type="ORF">NE686_22480</name>
</gene>
<feature type="domain" description="BMC" evidence="4">
    <location>
        <begin position="1"/>
        <end position="42"/>
    </location>
</feature>
<dbReference type="InterPro" id="IPR000249">
    <property type="entry name" value="BMC_dom"/>
</dbReference>
<evidence type="ECO:0000256" key="1">
    <source>
        <dbReference type="ARBA" id="ARBA00024322"/>
    </source>
</evidence>
<dbReference type="PANTHER" id="PTHR33941:SF11">
    <property type="entry name" value="BACTERIAL MICROCOMPARTMENT SHELL PROTEIN PDUJ"/>
    <property type="match status" value="1"/>
</dbReference>
<dbReference type="InterPro" id="IPR050575">
    <property type="entry name" value="BMC_shell"/>
</dbReference>
<reference evidence="5 6" key="1">
    <citation type="submission" date="2022-06" db="EMBL/GenBank/DDBJ databases">
        <title>Isolation of gut microbiota from human fecal samples.</title>
        <authorList>
            <person name="Pamer E.G."/>
            <person name="Barat B."/>
            <person name="Waligurski E."/>
            <person name="Medina S."/>
            <person name="Paddock L."/>
            <person name="Mostad J."/>
        </authorList>
    </citation>
    <scope>NUCLEOTIDE SEQUENCE [LARGE SCALE GENOMIC DNA]</scope>
    <source>
        <strain evidence="5 6">DFI.7.95</strain>
    </source>
</reference>
<name>A0ABT1SHA9_9FIRM</name>
<dbReference type="Gene3D" id="3.30.70.1710">
    <property type="match status" value="1"/>
</dbReference>